<dbReference type="PANTHER" id="PTHR34597">
    <property type="entry name" value="SLR1661 PROTEIN"/>
    <property type="match status" value="1"/>
</dbReference>
<dbReference type="InterPro" id="IPR051544">
    <property type="entry name" value="TPS_OM_transporter"/>
</dbReference>
<dbReference type="PANTHER" id="PTHR34597:SF3">
    <property type="entry name" value="OUTER MEMBRANE TRANSPORTER CDIB"/>
    <property type="match status" value="1"/>
</dbReference>
<name>A0A858RF69_9BACT</name>
<dbReference type="AlphaFoldDB" id="A0A858RF69"/>
<dbReference type="InterPro" id="IPR005565">
    <property type="entry name" value="Hemolysn_activator_HlyB_C"/>
</dbReference>
<feature type="domain" description="Haemolysin activator HlyB C-terminal" evidence="4">
    <location>
        <begin position="213"/>
        <end position="517"/>
    </location>
</feature>
<dbReference type="Gene3D" id="2.40.160.50">
    <property type="entry name" value="membrane protein fhac: a member of the omp85/tpsb transporter family"/>
    <property type="match status" value="1"/>
</dbReference>
<evidence type="ECO:0000313" key="6">
    <source>
        <dbReference type="EMBL" id="QJE94793.1"/>
    </source>
</evidence>
<dbReference type="GO" id="GO:0098046">
    <property type="term" value="C:type V protein secretion system complex"/>
    <property type="evidence" value="ECO:0007669"/>
    <property type="project" value="TreeGrafter"/>
</dbReference>
<proteinExistence type="predicted"/>
<dbReference type="Pfam" id="PF03865">
    <property type="entry name" value="ShlB"/>
    <property type="match status" value="1"/>
</dbReference>
<keyword evidence="1" id="KW-1134">Transmembrane beta strand</keyword>
<dbReference type="Pfam" id="PF08479">
    <property type="entry name" value="POTRA_2"/>
    <property type="match status" value="1"/>
</dbReference>
<keyword evidence="3" id="KW-0998">Cell outer membrane</keyword>
<dbReference type="GO" id="GO:0046819">
    <property type="term" value="P:protein secretion by the type V secretion system"/>
    <property type="evidence" value="ECO:0007669"/>
    <property type="project" value="TreeGrafter"/>
</dbReference>
<dbReference type="Proteomes" id="UP000501812">
    <property type="component" value="Chromosome"/>
</dbReference>
<keyword evidence="1" id="KW-0472">Membrane</keyword>
<dbReference type="EMBL" id="CP051774">
    <property type="protein sequence ID" value="QJE94793.1"/>
    <property type="molecule type" value="Genomic_DNA"/>
</dbReference>
<reference evidence="6 7" key="1">
    <citation type="submission" date="2020-04" db="EMBL/GenBank/DDBJ databases">
        <title>Luteolibacter sp. G-1-1-1 isolated from soil.</title>
        <authorList>
            <person name="Dahal R.H."/>
        </authorList>
    </citation>
    <scope>NUCLEOTIDE SEQUENCE [LARGE SCALE GENOMIC DNA]</scope>
    <source>
        <strain evidence="6 7">G-1-1-1</strain>
    </source>
</reference>
<evidence type="ECO:0000256" key="1">
    <source>
        <dbReference type="ARBA" id="ARBA00022452"/>
    </source>
</evidence>
<organism evidence="6 7">
    <name type="scientific">Luteolibacter luteus</name>
    <dbReference type="NCBI Taxonomy" id="2728835"/>
    <lineage>
        <taxon>Bacteria</taxon>
        <taxon>Pseudomonadati</taxon>
        <taxon>Verrucomicrobiota</taxon>
        <taxon>Verrucomicrobiia</taxon>
        <taxon>Verrucomicrobiales</taxon>
        <taxon>Verrucomicrobiaceae</taxon>
        <taxon>Luteolibacter</taxon>
    </lineage>
</organism>
<dbReference type="GO" id="GO:0008320">
    <property type="term" value="F:protein transmembrane transporter activity"/>
    <property type="evidence" value="ECO:0007669"/>
    <property type="project" value="TreeGrafter"/>
</dbReference>
<keyword evidence="7" id="KW-1185">Reference proteome</keyword>
<evidence type="ECO:0000259" key="5">
    <source>
        <dbReference type="Pfam" id="PF08479"/>
    </source>
</evidence>
<gene>
    <name evidence="6" type="ORF">HHL09_03025</name>
</gene>
<sequence length="548" mass="59516">MRLILAVLLIASARGQSLPGVEPRLPEAPAPESLPKVEAGEPHAEGDLLCDQLRSITLMTTEGAVASEVAPGLRSGSDLRVPAPRTLAARLKKWLGAPLHAGDLADLADQILIHFDEEGFPVVLVEAPQQDLAKGELVLHVEIGKVGNVGLSRSKLTSSEVLQKGLRLTSGEPIRRPEIDEQLAWYGRTVFRHPRLFVSPGAEPATADFLIGFEESKPWRVTTGYENSGPDLLGRDRFLLGVAGLTPNDHLIAWQSVVGMPASSLLANAIRWEVPFATSHQLLQIDAAYAEVLSRYASNGFPVESEGSSWSFAAAQKIPLPSLGAWRQSFSAGFEVKGTDQFLLFGGSSLSPGEVLFFNGKLSHEISRTWESGSISLDSALLAAPMELGGNNEDSAFKAYDPAADATYVIGRMNGDAWWSPGADWQLHLRGSGQVADSRLLPAEQFSVGGYQTVRGVSEREYSADCGWLASVEVLTPVIRPMDEWGFRFLTFFDYAGLEDRRGASSSVSGAGLGLRMRITDHMDLRFDHGWRVDESENRSHFGLNLNF</sequence>
<evidence type="ECO:0000256" key="3">
    <source>
        <dbReference type="ARBA" id="ARBA00023237"/>
    </source>
</evidence>
<accession>A0A858RF69</accession>
<evidence type="ECO:0000313" key="7">
    <source>
        <dbReference type="Proteomes" id="UP000501812"/>
    </source>
</evidence>
<protein>
    <submittedName>
        <fullName evidence="6">ShlB/FhaC/HecB family hemolysin secretion/activation protein</fullName>
    </submittedName>
</protein>
<dbReference type="RefSeq" id="WP_169453014.1">
    <property type="nucleotide sequence ID" value="NZ_CP051774.1"/>
</dbReference>
<evidence type="ECO:0000256" key="2">
    <source>
        <dbReference type="ARBA" id="ARBA00022692"/>
    </source>
</evidence>
<dbReference type="KEGG" id="luo:HHL09_03025"/>
<dbReference type="InterPro" id="IPR013686">
    <property type="entry name" value="Polypept-transport_assoc_ShlB"/>
</dbReference>
<keyword evidence="2" id="KW-0812">Transmembrane</keyword>
<evidence type="ECO:0000259" key="4">
    <source>
        <dbReference type="Pfam" id="PF03865"/>
    </source>
</evidence>
<feature type="domain" description="Polypeptide-transport-associated ShlB-type" evidence="5">
    <location>
        <begin position="84"/>
        <end position="141"/>
    </location>
</feature>